<dbReference type="PATRIC" id="fig|28229.4.peg.3139"/>
<dbReference type="PANTHER" id="PTHR32089">
    <property type="entry name" value="METHYL-ACCEPTING CHEMOTAXIS PROTEIN MCPB"/>
    <property type="match status" value="1"/>
</dbReference>
<dbReference type="PROSITE" id="PS50192">
    <property type="entry name" value="T_SNARE"/>
    <property type="match status" value="1"/>
</dbReference>
<dbReference type="CDD" id="cd00130">
    <property type="entry name" value="PAS"/>
    <property type="match status" value="1"/>
</dbReference>
<protein>
    <submittedName>
        <fullName evidence="10">Methyl-accepting chemotaxis sensory transducer with Pas/Pac sensor</fullName>
    </submittedName>
</protein>
<evidence type="ECO:0000259" key="9">
    <source>
        <dbReference type="PROSITE" id="PS50192"/>
    </source>
</evidence>
<dbReference type="Pfam" id="PF08447">
    <property type="entry name" value="PAS_3"/>
    <property type="match status" value="1"/>
</dbReference>
<dbReference type="InterPro" id="IPR035965">
    <property type="entry name" value="PAS-like_dom_sf"/>
</dbReference>
<evidence type="ECO:0000256" key="5">
    <source>
        <dbReference type="PROSITE-ProRule" id="PRU00284"/>
    </source>
</evidence>
<evidence type="ECO:0000256" key="3">
    <source>
        <dbReference type="ARBA" id="ARBA00023224"/>
    </source>
</evidence>
<dbReference type="SUPFAM" id="SSF58104">
    <property type="entry name" value="Methyl-accepting chemotaxis protein (MCP) signaling domain"/>
    <property type="match status" value="1"/>
</dbReference>
<keyword evidence="2" id="KW-1003">Cell membrane</keyword>
<dbReference type="InterPro" id="IPR000014">
    <property type="entry name" value="PAS"/>
</dbReference>
<dbReference type="InterPro" id="IPR004089">
    <property type="entry name" value="MCPsignal_dom"/>
</dbReference>
<feature type="domain" description="PAS" evidence="8">
    <location>
        <begin position="26"/>
        <end position="77"/>
    </location>
</feature>
<dbReference type="Gene3D" id="3.30.450.20">
    <property type="entry name" value="PAS domain"/>
    <property type="match status" value="1"/>
</dbReference>
<organism evidence="10 11">
    <name type="scientific">Colwellia psychrerythraea</name>
    <name type="common">Vibrio psychroerythus</name>
    <dbReference type="NCBI Taxonomy" id="28229"/>
    <lineage>
        <taxon>Bacteria</taxon>
        <taxon>Pseudomonadati</taxon>
        <taxon>Pseudomonadota</taxon>
        <taxon>Gammaproteobacteria</taxon>
        <taxon>Alteromonadales</taxon>
        <taxon>Colwelliaceae</taxon>
        <taxon>Colwellia</taxon>
    </lineage>
</organism>
<name>A0A099KEV8_COLPS</name>
<feature type="transmembrane region" description="Helical" evidence="6">
    <location>
        <begin position="176"/>
        <end position="196"/>
    </location>
</feature>
<sequence length="522" mass="56941">MDNYKEMNKNCEKSFSSSEVLLSTTDLNSHIKYANNSFCEIAGYSLEELKGNPHNMVRHPDMPKVAFEDLWSSIQNGSSWMGPVKNKCKNGDYYWVNAFVTPIKDSTGSTVEYQSVRTLLDETVKERANNIYPRLCAGDSLKKLTIHTDITVWIQSILFLLVAVSALSLALTDDPLWLSLPNFIMAAVGAGIFATWRKKYKKVVQSSKNIFNNSLMAYLYSGNNDDVGCIELALKMQDSQLNAVVGRVSDDSDNITVLAQQSSNTGNEVADILNQQAMETEHVATAINQMSATVQDIAKIVTHASESSQQGLDISNEGQKMVFKTVEAINELSEQLADVDSAISRLINGTKSIETVLTQISSIADQTNLLALNAAIEAARAGEQGRGFAVVAEEVRALAMRSQQSTEEISALLGQLQIESDSATVAMEQGNTLSQTCVELANETGESLEKITSEVSELADISAQIATAVEEQSVVTSQVSENIVSISDMATKSEENGLEAVSLSQNLLEKLSEQQSLLQQFR</sequence>
<dbReference type="GO" id="GO:0007165">
    <property type="term" value="P:signal transduction"/>
    <property type="evidence" value="ECO:0007669"/>
    <property type="project" value="UniProtKB-KW"/>
</dbReference>
<evidence type="ECO:0000256" key="2">
    <source>
        <dbReference type="ARBA" id="ARBA00022519"/>
    </source>
</evidence>
<dbReference type="GO" id="GO:0006935">
    <property type="term" value="P:chemotaxis"/>
    <property type="evidence" value="ECO:0007669"/>
    <property type="project" value="InterPro"/>
</dbReference>
<evidence type="ECO:0000313" key="11">
    <source>
        <dbReference type="Proteomes" id="UP000029843"/>
    </source>
</evidence>
<dbReference type="PROSITE" id="PS50111">
    <property type="entry name" value="CHEMOTAXIS_TRANSDUC_2"/>
    <property type="match status" value="1"/>
</dbReference>
<keyword evidence="6" id="KW-1133">Transmembrane helix</keyword>
<comment type="subcellular location">
    <subcellularLocation>
        <location evidence="1">Cell inner membrane</location>
        <topology evidence="1">Multi-pass membrane protein</topology>
    </subcellularLocation>
</comment>
<dbReference type="GO" id="GO:0004888">
    <property type="term" value="F:transmembrane signaling receptor activity"/>
    <property type="evidence" value="ECO:0007669"/>
    <property type="project" value="InterPro"/>
</dbReference>
<dbReference type="PRINTS" id="PR00260">
    <property type="entry name" value="CHEMTRNSDUCR"/>
</dbReference>
<dbReference type="Pfam" id="PF00015">
    <property type="entry name" value="MCPsignal"/>
    <property type="match status" value="1"/>
</dbReference>
<dbReference type="SUPFAM" id="SSF55785">
    <property type="entry name" value="PYP-like sensor domain (PAS domain)"/>
    <property type="match status" value="1"/>
</dbReference>
<keyword evidence="6" id="KW-0812">Transmembrane</keyword>
<evidence type="ECO:0000313" key="10">
    <source>
        <dbReference type="EMBL" id="KGJ88906.1"/>
    </source>
</evidence>
<evidence type="ECO:0000259" key="8">
    <source>
        <dbReference type="PROSITE" id="PS50112"/>
    </source>
</evidence>
<evidence type="ECO:0000256" key="1">
    <source>
        <dbReference type="ARBA" id="ARBA00004429"/>
    </source>
</evidence>
<dbReference type="SMART" id="SM00283">
    <property type="entry name" value="MA"/>
    <property type="match status" value="1"/>
</dbReference>
<feature type="domain" description="Methyl-accepting transducer" evidence="7">
    <location>
        <begin position="251"/>
        <end position="487"/>
    </location>
</feature>
<reference evidence="10 11" key="1">
    <citation type="submission" date="2014-08" db="EMBL/GenBank/DDBJ databases">
        <title>Genomic and Phenotypic Diversity of Colwellia psychrerythraea strains from Disparate Marine Basins.</title>
        <authorList>
            <person name="Techtmann S.M."/>
            <person name="Stelling S.C."/>
            <person name="Utturkar S.M."/>
            <person name="Alshibli N."/>
            <person name="Harris A."/>
            <person name="Brown S.D."/>
            <person name="Hazen T.C."/>
        </authorList>
    </citation>
    <scope>NUCLEOTIDE SEQUENCE [LARGE SCALE GENOMIC DNA]</scope>
    <source>
        <strain evidence="10 11">ND2E</strain>
    </source>
</reference>
<evidence type="ECO:0000256" key="6">
    <source>
        <dbReference type="SAM" id="Phobius"/>
    </source>
</evidence>
<keyword evidence="3 5" id="KW-0807">Transducer</keyword>
<dbReference type="NCBIfam" id="TIGR00229">
    <property type="entry name" value="sensory_box"/>
    <property type="match status" value="1"/>
</dbReference>
<dbReference type="InterPro" id="IPR013655">
    <property type="entry name" value="PAS_fold_3"/>
</dbReference>
<feature type="domain" description="T-SNARE coiled-coil homology" evidence="9">
    <location>
        <begin position="438"/>
        <end position="500"/>
    </location>
</feature>
<keyword evidence="2" id="KW-0997">Cell inner membrane</keyword>
<proteinExistence type="inferred from homology"/>
<dbReference type="CDD" id="cd11386">
    <property type="entry name" value="MCP_signal"/>
    <property type="match status" value="1"/>
</dbReference>
<dbReference type="GO" id="GO:0005886">
    <property type="term" value="C:plasma membrane"/>
    <property type="evidence" value="ECO:0007669"/>
    <property type="project" value="UniProtKB-SubCell"/>
</dbReference>
<comment type="caution">
    <text evidence="10">The sequence shown here is derived from an EMBL/GenBank/DDBJ whole genome shotgun (WGS) entry which is preliminary data.</text>
</comment>
<evidence type="ECO:0000256" key="4">
    <source>
        <dbReference type="ARBA" id="ARBA00029447"/>
    </source>
</evidence>
<dbReference type="AlphaFoldDB" id="A0A099KEV8"/>
<dbReference type="Gene3D" id="1.10.287.950">
    <property type="entry name" value="Methyl-accepting chemotaxis protein"/>
    <property type="match status" value="1"/>
</dbReference>
<evidence type="ECO:0000259" key="7">
    <source>
        <dbReference type="PROSITE" id="PS50111"/>
    </source>
</evidence>
<dbReference type="Proteomes" id="UP000029843">
    <property type="component" value="Unassembled WGS sequence"/>
</dbReference>
<keyword evidence="6" id="KW-0472">Membrane</keyword>
<gene>
    <name evidence="10" type="ORF">ND2E_0199</name>
</gene>
<accession>A0A099KEV8</accession>
<dbReference type="PROSITE" id="PS50112">
    <property type="entry name" value="PAS"/>
    <property type="match status" value="1"/>
</dbReference>
<comment type="similarity">
    <text evidence="4">Belongs to the methyl-accepting chemotaxis (MCP) protein family.</text>
</comment>
<feature type="transmembrane region" description="Helical" evidence="6">
    <location>
        <begin position="150"/>
        <end position="170"/>
    </location>
</feature>
<dbReference type="InterPro" id="IPR004090">
    <property type="entry name" value="Chemotax_Me-accpt_rcpt"/>
</dbReference>
<dbReference type="FunFam" id="1.10.287.950:FF:000001">
    <property type="entry name" value="Methyl-accepting chemotaxis sensory transducer"/>
    <property type="match status" value="1"/>
</dbReference>
<dbReference type="EMBL" id="JQED01000042">
    <property type="protein sequence ID" value="KGJ88906.1"/>
    <property type="molecule type" value="Genomic_DNA"/>
</dbReference>
<dbReference type="RefSeq" id="WP_223303650.1">
    <property type="nucleotide sequence ID" value="NZ_JQED01000042.1"/>
</dbReference>
<dbReference type="InterPro" id="IPR000727">
    <property type="entry name" value="T_SNARE_dom"/>
</dbReference>
<dbReference type="PANTHER" id="PTHR32089:SF112">
    <property type="entry name" value="LYSOZYME-LIKE PROTEIN-RELATED"/>
    <property type="match status" value="1"/>
</dbReference>